<accession>A0A3B0R9K4</accession>
<proteinExistence type="predicted"/>
<dbReference type="EMBL" id="UOEA01000068">
    <property type="protein sequence ID" value="VAV84588.1"/>
    <property type="molecule type" value="Genomic_DNA"/>
</dbReference>
<feature type="transmembrane region" description="Helical" evidence="1">
    <location>
        <begin position="76"/>
        <end position="94"/>
    </location>
</feature>
<feature type="transmembrane region" description="Helical" evidence="1">
    <location>
        <begin position="24"/>
        <end position="47"/>
    </location>
</feature>
<evidence type="ECO:0000256" key="1">
    <source>
        <dbReference type="SAM" id="Phobius"/>
    </source>
</evidence>
<evidence type="ECO:0000313" key="2">
    <source>
        <dbReference type="EMBL" id="VAV84588.1"/>
    </source>
</evidence>
<keyword evidence="1" id="KW-1133">Transmembrane helix</keyword>
<name>A0A3B0R9K4_9ZZZZ</name>
<sequence length="103" mass="12032">MKIALNNKFSEKRILSILSKIQKVYFVFACLAFICILVSMFNVSAVFTKQDSLHFFIAFAISLFVYLGMKFRKGWLIPLVLVVSIYQLYCNFIKPLKHQTPVW</sequence>
<gene>
    <name evidence="2" type="ORF">MNBD_DELTA01-1234</name>
</gene>
<keyword evidence="1" id="KW-0472">Membrane</keyword>
<feature type="transmembrane region" description="Helical" evidence="1">
    <location>
        <begin position="53"/>
        <end position="69"/>
    </location>
</feature>
<reference evidence="2" key="1">
    <citation type="submission" date="2018-06" db="EMBL/GenBank/DDBJ databases">
        <authorList>
            <person name="Zhirakovskaya E."/>
        </authorList>
    </citation>
    <scope>NUCLEOTIDE SEQUENCE</scope>
</reference>
<keyword evidence="1" id="KW-0812">Transmembrane</keyword>
<organism evidence="2">
    <name type="scientific">hydrothermal vent metagenome</name>
    <dbReference type="NCBI Taxonomy" id="652676"/>
    <lineage>
        <taxon>unclassified sequences</taxon>
        <taxon>metagenomes</taxon>
        <taxon>ecological metagenomes</taxon>
    </lineage>
</organism>
<protein>
    <submittedName>
        <fullName evidence="2">Uncharacterized protein</fullName>
    </submittedName>
</protein>
<dbReference type="AlphaFoldDB" id="A0A3B0R9K4"/>